<evidence type="ECO:0000313" key="2">
    <source>
        <dbReference type="Proteomes" id="UP001177021"/>
    </source>
</evidence>
<keyword evidence="2" id="KW-1185">Reference proteome</keyword>
<evidence type="ECO:0000313" key="1">
    <source>
        <dbReference type="EMBL" id="CAJ2657224.1"/>
    </source>
</evidence>
<comment type="caution">
    <text evidence="1">The sequence shown here is derived from an EMBL/GenBank/DDBJ whole genome shotgun (WGS) entry which is preliminary data.</text>
</comment>
<reference evidence="1" key="1">
    <citation type="submission" date="2023-10" db="EMBL/GenBank/DDBJ databases">
        <authorList>
            <person name="Rodriguez Cubillos JULIANA M."/>
            <person name="De Vega J."/>
        </authorList>
    </citation>
    <scope>NUCLEOTIDE SEQUENCE</scope>
</reference>
<protein>
    <submittedName>
        <fullName evidence="1">Uncharacterized protein</fullName>
    </submittedName>
</protein>
<sequence>MNTAFDLVIRDGSAEDMAAEIMGLHAECLEENFGKITLLREKGKMNDLLMHASQCRSARCRYPNCRKVKGLFRHGMYCRTRASGGCVLCKKMWYLIQFHARACNKSDCKLPRCSDVKEHLKRLQQ</sequence>
<dbReference type="Proteomes" id="UP001177021">
    <property type="component" value="Unassembled WGS sequence"/>
</dbReference>
<accession>A0ACB0KMS1</accession>
<name>A0ACB0KMS1_TRIPR</name>
<dbReference type="EMBL" id="CASHSV030000311">
    <property type="protein sequence ID" value="CAJ2657224.1"/>
    <property type="molecule type" value="Genomic_DNA"/>
</dbReference>
<organism evidence="1 2">
    <name type="scientific">Trifolium pratense</name>
    <name type="common">Red clover</name>
    <dbReference type="NCBI Taxonomy" id="57577"/>
    <lineage>
        <taxon>Eukaryota</taxon>
        <taxon>Viridiplantae</taxon>
        <taxon>Streptophyta</taxon>
        <taxon>Embryophyta</taxon>
        <taxon>Tracheophyta</taxon>
        <taxon>Spermatophyta</taxon>
        <taxon>Magnoliopsida</taxon>
        <taxon>eudicotyledons</taxon>
        <taxon>Gunneridae</taxon>
        <taxon>Pentapetalae</taxon>
        <taxon>rosids</taxon>
        <taxon>fabids</taxon>
        <taxon>Fabales</taxon>
        <taxon>Fabaceae</taxon>
        <taxon>Papilionoideae</taxon>
        <taxon>50 kb inversion clade</taxon>
        <taxon>NPAAA clade</taxon>
        <taxon>Hologalegina</taxon>
        <taxon>IRL clade</taxon>
        <taxon>Trifolieae</taxon>
        <taxon>Trifolium</taxon>
    </lineage>
</organism>
<gene>
    <name evidence="1" type="ORF">MILVUS5_LOCUS23837</name>
</gene>
<proteinExistence type="predicted"/>